<keyword evidence="3" id="KW-0238">DNA-binding</keyword>
<comment type="similarity">
    <text evidence="1">Belongs to the LysR transcriptional regulatory family.</text>
</comment>
<name>A0A1N6YN69_9RHOO</name>
<feature type="domain" description="HTH lysR-type" evidence="6">
    <location>
        <begin position="1"/>
        <end position="58"/>
    </location>
</feature>
<dbReference type="PANTHER" id="PTHR30293:SF0">
    <property type="entry name" value="NITROGEN ASSIMILATION REGULATORY PROTEIN NAC"/>
    <property type="match status" value="1"/>
</dbReference>
<dbReference type="SUPFAM" id="SSF46785">
    <property type="entry name" value="Winged helix' DNA-binding domain"/>
    <property type="match status" value="1"/>
</dbReference>
<evidence type="ECO:0000256" key="1">
    <source>
        <dbReference type="ARBA" id="ARBA00009437"/>
    </source>
</evidence>
<protein>
    <submittedName>
        <fullName evidence="7">LysR family transcriptional regulator, nitrogen assimilation regulatory protein</fullName>
    </submittedName>
</protein>
<sequence>MELRQLRYFLAIAEHGSFSKAAAVVHVAQSALSHQLAQLEDELGPPLFHRLPRGVELTPAGRAFHPHAVSILRQVDDARQSVTQTEGEAAGKVIFGIPHSVSQALALPLLKAVRSALPRVELELTEELTGNLIPQLRTGLIHLAVLFDDGLLDEFRCHPLLEESLLLISPAAAPDAPRGPISLREALRMPLILPASPHGVRPIVDAAAWKAGLAAPNVIADISSISILRTSLLAGLGHTLLPPMPMQHELDNGTLRAVPIAPEDLSRRVVLCASRHIPASAATLAVARVLHALIGKLCRDGSWREARLIATGNPPFPER</sequence>
<dbReference type="AlphaFoldDB" id="A0A1N6YN69"/>
<keyword evidence="2" id="KW-0805">Transcription regulation</keyword>
<evidence type="ECO:0000313" key="8">
    <source>
        <dbReference type="Proteomes" id="UP000186819"/>
    </source>
</evidence>
<evidence type="ECO:0000256" key="5">
    <source>
        <dbReference type="ARBA" id="ARBA00023163"/>
    </source>
</evidence>
<dbReference type="SUPFAM" id="SSF53850">
    <property type="entry name" value="Periplasmic binding protein-like II"/>
    <property type="match status" value="1"/>
</dbReference>
<reference evidence="8" key="1">
    <citation type="submission" date="2017-01" db="EMBL/GenBank/DDBJ databases">
        <authorList>
            <person name="Varghese N."/>
            <person name="Submissions S."/>
        </authorList>
    </citation>
    <scope>NUCLEOTIDE SEQUENCE [LARGE SCALE GENOMIC DNA]</scope>
    <source>
        <strain evidence="8">ATCC 51758</strain>
    </source>
</reference>
<proteinExistence type="inferred from homology"/>
<dbReference type="FunFam" id="1.10.10.10:FF:000001">
    <property type="entry name" value="LysR family transcriptional regulator"/>
    <property type="match status" value="1"/>
</dbReference>
<evidence type="ECO:0000313" key="7">
    <source>
        <dbReference type="EMBL" id="SIR16050.1"/>
    </source>
</evidence>
<evidence type="ECO:0000256" key="2">
    <source>
        <dbReference type="ARBA" id="ARBA00023015"/>
    </source>
</evidence>
<dbReference type="GO" id="GO:2000142">
    <property type="term" value="P:regulation of DNA-templated transcription initiation"/>
    <property type="evidence" value="ECO:0007669"/>
    <property type="project" value="TreeGrafter"/>
</dbReference>
<keyword evidence="4" id="KW-0010">Activator</keyword>
<accession>A0A1N6YN69</accession>
<dbReference type="InterPro" id="IPR000847">
    <property type="entry name" value="LysR_HTH_N"/>
</dbReference>
<dbReference type="PROSITE" id="PS50931">
    <property type="entry name" value="HTH_LYSR"/>
    <property type="match status" value="1"/>
</dbReference>
<evidence type="ECO:0000259" key="6">
    <source>
        <dbReference type="PROSITE" id="PS50931"/>
    </source>
</evidence>
<dbReference type="PANTHER" id="PTHR30293">
    <property type="entry name" value="TRANSCRIPTIONAL REGULATORY PROTEIN NAC-RELATED"/>
    <property type="match status" value="1"/>
</dbReference>
<keyword evidence="8" id="KW-1185">Reference proteome</keyword>
<dbReference type="Pfam" id="PF00126">
    <property type="entry name" value="HTH_1"/>
    <property type="match status" value="1"/>
</dbReference>
<evidence type="ECO:0000256" key="4">
    <source>
        <dbReference type="ARBA" id="ARBA00023159"/>
    </source>
</evidence>
<organism evidence="7 8">
    <name type="scientific">Aromatoleum tolulyticum</name>
    <dbReference type="NCBI Taxonomy" id="34027"/>
    <lineage>
        <taxon>Bacteria</taxon>
        <taxon>Pseudomonadati</taxon>
        <taxon>Pseudomonadota</taxon>
        <taxon>Betaproteobacteria</taxon>
        <taxon>Rhodocyclales</taxon>
        <taxon>Rhodocyclaceae</taxon>
        <taxon>Aromatoleum</taxon>
    </lineage>
</organism>
<dbReference type="RefSeq" id="WP_076603090.1">
    <property type="nucleotide sequence ID" value="NZ_FTMD01000010.1"/>
</dbReference>
<keyword evidence="5" id="KW-0804">Transcription</keyword>
<gene>
    <name evidence="7" type="ORF">SAMN05421829_110153</name>
</gene>
<dbReference type="GO" id="GO:0003677">
    <property type="term" value="F:DNA binding"/>
    <property type="evidence" value="ECO:0007669"/>
    <property type="project" value="UniProtKB-KW"/>
</dbReference>
<dbReference type="EMBL" id="FTMD01000010">
    <property type="protein sequence ID" value="SIR16050.1"/>
    <property type="molecule type" value="Genomic_DNA"/>
</dbReference>
<evidence type="ECO:0000256" key="3">
    <source>
        <dbReference type="ARBA" id="ARBA00023125"/>
    </source>
</evidence>
<dbReference type="InterPro" id="IPR005119">
    <property type="entry name" value="LysR_subst-bd"/>
</dbReference>
<dbReference type="Gene3D" id="3.40.190.290">
    <property type="match status" value="1"/>
</dbReference>
<dbReference type="InterPro" id="IPR036390">
    <property type="entry name" value="WH_DNA-bd_sf"/>
</dbReference>
<dbReference type="InterPro" id="IPR036388">
    <property type="entry name" value="WH-like_DNA-bd_sf"/>
</dbReference>
<dbReference type="Proteomes" id="UP000186819">
    <property type="component" value="Unassembled WGS sequence"/>
</dbReference>
<dbReference type="STRING" id="34027.SAMN05421829_110153"/>
<dbReference type="OrthoDB" id="8587114at2"/>
<dbReference type="Pfam" id="PF03466">
    <property type="entry name" value="LysR_substrate"/>
    <property type="match status" value="1"/>
</dbReference>
<dbReference type="Gene3D" id="1.10.10.10">
    <property type="entry name" value="Winged helix-like DNA-binding domain superfamily/Winged helix DNA-binding domain"/>
    <property type="match status" value="1"/>
</dbReference>
<dbReference type="GO" id="GO:0003700">
    <property type="term" value="F:DNA-binding transcription factor activity"/>
    <property type="evidence" value="ECO:0007669"/>
    <property type="project" value="InterPro"/>
</dbReference>
<dbReference type="PRINTS" id="PR00039">
    <property type="entry name" value="HTHLYSR"/>
</dbReference>